<feature type="transmembrane region" description="Helical" evidence="7">
    <location>
        <begin position="6"/>
        <end position="25"/>
    </location>
</feature>
<organism evidence="9 10">
    <name type="scientific">Anaerospora hongkongensis</name>
    <dbReference type="NCBI Taxonomy" id="244830"/>
    <lineage>
        <taxon>Bacteria</taxon>
        <taxon>Bacillati</taxon>
        <taxon>Bacillota</taxon>
        <taxon>Negativicutes</taxon>
        <taxon>Selenomonadales</taxon>
        <taxon>Sporomusaceae</taxon>
        <taxon>Anaerospora</taxon>
    </lineage>
</organism>
<dbReference type="EMBL" id="SLUI01000001">
    <property type="protein sequence ID" value="TCL40297.1"/>
    <property type="molecule type" value="Genomic_DNA"/>
</dbReference>
<feature type="domain" description="ACT" evidence="8">
    <location>
        <begin position="150"/>
        <end position="224"/>
    </location>
</feature>
<dbReference type="PANTHER" id="PTHR33778:SF1">
    <property type="entry name" value="MAGNESIUM TRANSPORTER YHID-RELATED"/>
    <property type="match status" value="1"/>
</dbReference>
<proteinExistence type="inferred from homology"/>
<evidence type="ECO:0000256" key="4">
    <source>
        <dbReference type="ARBA" id="ARBA00022692"/>
    </source>
</evidence>
<dbReference type="AlphaFoldDB" id="A0A4R1Q388"/>
<dbReference type="OrthoDB" id="9811198at2"/>
<dbReference type="InterPro" id="IPR003416">
    <property type="entry name" value="MgtC/SapB/SrpB/YhiD_fam"/>
</dbReference>
<dbReference type="InterPro" id="IPR002912">
    <property type="entry name" value="ACT_dom"/>
</dbReference>
<evidence type="ECO:0000256" key="6">
    <source>
        <dbReference type="ARBA" id="ARBA00023136"/>
    </source>
</evidence>
<reference evidence="9 10" key="1">
    <citation type="submission" date="2019-03" db="EMBL/GenBank/DDBJ databases">
        <title>Genomic Encyclopedia of Type Strains, Phase IV (KMG-IV): sequencing the most valuable type-strain genomes for metagenomic binning, comparative biology and taxonomic classification.</title>
        <authorList>
            <person name="Goeker M."/>
        </authorList>
    </citation>
    <scope>NUCLEOTIDE SEQUENCE [LARGE SCALE GENOMIC DNA]</scope>
    <source>
        <strain evidence="9 10">DSM 15969</strain>
    </source>
</reference>
<dbReference type="InterPro" id="IPR045865">
    <property type="entry name" value="ACT-like_dom_sf"/>
</dbReference>
<comment type="similarity">
    <text evidence="2">Belongs to the MgtC/SapB family.</text>
</comment>
<evidence type="ECO:0000256" key="2">
    <source>
        <dbReference type="ARBA" id="ARBA00009298"/>
    </source>
</evidence>
<evidence type="ECO:0000259" key="8">
    <source>
        <dbReference type="PROSITE" id="PS51671"/>
    </source>
</evidence>
<evidence type="ECO:0000313" key="9">
    <source>
        <dbReference type="EMBL" id="TCL40297.1"/>
    </source>
</evidence>
<sequence>MMIDDFTTIYRLIIAVLLGGIIGFERQHRGKTAGLRTHILVCLGSCLVAILSVNLYVSVQGFTNADPARLAAQVVSGIGFLGAGAIMKEGPMIRGLTTAASLWVVASVGLAIGVGALTGAVTTSILVVIVLEVLPQIDKLYGCSTPSVYDLVIKSQDKPGQIGHVGSLLGSLGVSIIQIHIEDCEDKKILIPLSIKLPDKCKMEQIIAELTALEGILSIKQEKRD</sequence>
<accession>A0A4R1Q388</accession>
<gene>
    <name evidence="9" type="ORF">EV210_101498</name>
</gene>
<dbReference type="SUPFAM" id="SSF55021">
    <property type="entry name" value="ACT-like"/>
    <property type="match status" value="1"/>
</dbReference>
<dbReference type="Proteomes" id="UP000295063">
    <property type="component" value="Unassembled WGS sequence"/>
</dbReference>
<keyword evidence="5 7" id="KW-1133">Transmembrane helix</keyword>
<dbReference type="InterPro" id="IPR049177">
    <property type="entry name" value="MgtC_SapB_SrpB_YhiD_N"/>
</dbReference>
<evidence type="ECO:0000313" key="10">
    <source>
        <dbReference type="Proteomes" id="UP000295063"/>
    </source>
</evidence>
<feature type="transmembrane region" description="Helical" evidence="7">
    <location>
        <begin position="99"/>
        <end position="131"/>
    </location>
</feature>
<protein>
    <submittedName>
        <fullName evidence="9">Putative Mg2+ transporter-C (MgtC) family protein</fullName>
    </submittedName>
</protein>
<comment type="caution">
    <text evidence="9">The sequence shown here is derived from an EMBL/GenBank/DDBJ whole genome shotgun (WGS) entry which is preliminary data.</text>
</comment>
<dbReference type="PANTHER" id="PTHR33778">
    <property type="entry name" value="PROTEIN MGTC"/>
    <property type="match status" value="1"/>
</dbReference>
<evidence type="ECO:0000256" key="3">
    <source>
        <dbReference type="ARBA" id="ARBA00022475"/>
    </source>
</evidence>
<dbReference type="PROSITE" id="PS51671">
    <property type="entry name" value="ACT"/>
    <property type="match status" value="1"/>
</dbReference>
<keyword evidence="10" id="KW-1185">Reference proteome</keyword>
<evidence type="ECO:0000256" key="5">
    <source>
        <dbReference type="ARBA" id="ARBA00022989"/>
    </source>
</evidence>
<dbReference type="Gene3D" id="3.30.70.260">
    <property type="match status" value="1"/>
</dbReference>
<dbReference type="Pfam" id="PF02308">
    <property type="entry name" value="MgtC"/>
    <property type="match status" value="1"/>
</dbReference>
<dbReference type="RefSeq" id="WP_132075011.1">
    <property type="nucleotide sequence ID" value="NZ_DALYTA010000012.1"/>
</dbReference>
<comment type="subcellular location">
    <subcellularLocation>
        <location evidence="1">Cell membrane</location>
        <topology evidence="1">Multi-pass membrane protein</topology>
    </subcellularLocation>
</comment>
<evidence type="ECO:0000256" key="7">
    <source>
        <dbReference type="SAM" id="Phobius"/>
    </source>
</evidence>
<keyword evidence="3" id="KW-1003">Cell membrane</keyword>
<evidence type="ECO:0000256" key="1">
    <source>
        <dbReference type="ARBA" id="ARBA00004651"/>
    </source>
</evidence>
<dbReference type="GO" id="GO:0005886">
    <property type="term" value="C:plasma membrane"/>
    <property type="evidence" value="ECO:0007669"/>
    <property type="project" value="UniProtKB-SubCell"/>
</dbReference>
<dbReference type="PRINTS" id="PR01837">
    <property type="entry name" value="MGTCSAPBPROT"/>
</dbReference>
<keyword evidence="4 7" id="KW-0812">Transmembrane</keyword>
<name>A0A4R1Q388_9FIRM</name>
<feature type="transmembrane region" description="Helical" evidence="7">
    <location>
        <begin position="37"/>
        <end position="58"/>
    </location>
</feature>
<keyword evidence="6 7" id="KW-0472">Membrane</keyword>
<feature type="transmembrane region" description="Helical" evidence="7">
    <location>
        <begin position="70"/>
        <end position="87"/>
    </location>
</feature>